<feature type="compositionally biased region" description="Polar residues" evidence="1">
    <location>
        <begin position="218"/>
        <end position="228"/>
    </location>
</feature>
<dbReference type="Proteomes" id="UP001367676">
    <property type="component" value="Unassembled WGS sequence"/>
</dbReference>
<keyword evidence="3" id="KW-1185">Reference proteome</keyword>
<organism evidence="2 3">
    <name type="scientific">Parthenolecanium corni</name>
    <dbReference type="NCBI Taxonomy" id="536013"/>
    <lineage>
        <taxon>Eukaryota</taxon>
        <taxon>Metazoa</taxon>
        <taxon>Ecdysozoa</taxon>
        <taxon>Arthropoda</taxon>
        <taxon>Hexapoda</taxon>
        <taxon>Insecta</taxon>
        <taxon>Pterygota</taxon>
        <taxon>Neoptera</taxon>
        <taxon>Paraneoptera</taxon>
        <taxon>Hemiptera</taxon>
        <taxon>Sternorrhyncha</taxon>
        <taxon>Coccoidea</taxon>
        <taxon>Coccidae</taxon>
        <taxon>Parthenolecanium</taxon>
    </lineage>
</organism>
<feature type="region of interest" description="Disordered" evidence="1">
    <location>
        <begin position="180"/>
        <end position="228"/>
    </location>
</feature>
<name>A0AAN9TT92_9HEMI</name>
<dbReference type="EMBL" id="JBBCAQ010000003">
    <property type="protein sequence ID" value="KAK7604884.1"/>
    <property type="molecule type" value="Genomic_DNA"/>
</dbReference>
<accession>A0AAN9TT92</accession>
<reference evidence="2 3" key="1">
    <citation type="submission" date="2024-03" db="EMBL/GenBank/DDBJ databases">
        <title>Adaptation during the transition from Ophiocordyceps entomopathogen to insect associate is accompanied by gene loss and intensified selection.</title>
        <authorList>
            <person name="Ward C.M."/>
            <person name="Onetto C.A."/>
            <person name="Borneman A.R."/>
        </authorList>
    </citation>
    <scope>NUCLEOTIDE SEQUENCE [LARGE SCALE GENOMIC DNA]</scope>
    <source>
        <strain evidence="2">AWRI1</strain>
        <tissue evidence="2">Single Adult Female</tissue>
    </source>
</reference>
<protein>
    <submittedName>
        <fullName evidence="2">Uncharacterized protein</fullName>
    </submittedName>
</protein>
<gene>
    <name evidence="2" type="ORF">V9T40_006070</name>
</gene>
<evidence type="ECO:0000256" key="1">
    <source>
        <dbReference type="SAM" id="MobiDB-lite"/>
    </source>
</evidence>
<evidence type="ECO:0000313" key="3">
    <source>
        <dbReference type="Proteomes" id="UP001367676"/>
    </source>
</evidence>
<sequence>MQVKETLEHYLYQKTLPKTSSLLIPKQLSLVEQTRGLFPFQRREGVHFFEQHPSRRVSLDDSTRQLSATKSYLIDSVPSYRVQQSVNSPSNSLRQSGLPDYKQSHPMAYGQPGSQFGQTGHNWFGQTYYSPHSYCHGTTVPQHHMPIANGPEPWSQHHHQGYPDWMHAIHQAPCQINGEYSAADDSDVTPSPASNRAISPSYNMPARGRSPYEWMKKTSFQSEPSPGK</sequence>
<comment type="caution">
    <text evidence="2">The sequence shown here is derived from an EMBL/GenBank/DDBJ whole genome shotgun (WGS) entry which is preliminary data.</text>
</comment>
<proteinExistence type="predicted"/>
<dbReference type="AlphaFoldDB" id="A0AAN9TT92"/>
<feature type="compositionally biased region" description="Polar residues" evidence="1">
    <location>
        <begin position="188"/>
        <end position="202"/>
    </location>
</feature>
<evidence type="ECO:0000313" key="2">
    <source>
        <dbReference type="EMBL" id="KAK7604884.1"/>
    </source>
</evidence>